<proteinExistence type="predicted"/>
<evidence type="ECO:0000256" key="2">
    <source>
        <dbReference type="ARBA" id="ARBA00023130"/>
    </source>
</evidence>
<keyword evidence="3" id="KW-1280">Immunoglobulin</keyword>
<protein>
    <recommendedName>
        <fullName evidence="4">Immunoglobulin V-set domain-containing protein</fullName>
    </recommendedName>
</protein>
<dbReference type="InterPro" id="IPR013783">
    <property type="entry name" value="Ig-like_fold"/>
</dbReference>
<organism evidence="5 6">
    <name type="scientific">Chrysemys picta bellii</name>
    <name type="common">Western painted turtle</name>
    <name type="synonym">Emys bellii</name>
    <dbReference type="NCBI Taxonomy" id="8478"/>
    <lineage>
        <taxon>Eukaryota</taxon>
        <taxon>Metazoa</taxon>
        <taxon>Chordata</taxon>
        <taxon>Craniata</taxon>
        <taxon>Vertebrata</taxon>
        <taxon>Euteleostomi</taxon>
        <taxon>Archelosauria</taxon>
        <taxon>Testudinata</taxon>
        <taxon>Testudines</taxon>
        <taxon>Cryptodira</taxon>
        <taxon>Durocryptodira</taxon>
        <taxon>Testudinoidea</taxon>
        <taxon>Emydidae</taxon>
        <taxon>Chrysemys</taxon>
    </lineage>
</organism>
<dbReference type="Gene3D" id="2.60.40.10">
    <property type="entry name" value="Immunoglobulins"/>
    <property type="match status" value="1"/>
</dbReference>
<dbReference type="InterPro" id="IPR013106">
    <property type="entry name" value="Ig_V-set"/>
</dbReference>
<sequence length="117" mass="13105">FSLTSYAVHWARQPALKGLQWMGGIWAGGGNNCNDGLKSRLPITRDTSKNRVFLQLTGLRPADTSVYYCARHTPLCCLLSRGRLLRFYSISPTLLPSPALCPPFSLTQTFHKKHEDL</sequence>
<evidence type="ECO:0000259" key="4">
    <source>
        <dbReference type="SMART" id="SM00406"/>
    </source>
</evidence>
<dbReference type="Proteomes" id="UP000694380">
    <property type="component" value="Unplaced"/>
</dbReference>
<name>A0A8C3HVM1_CHRPI</name>
<evidence type="ECO:0000313" key="6">
    <source>
        <dbReference type="Proteomes" id="UP000694380"/>
    </source>
</evidence>
<evidence type="ECO:0000256" key="1">
    <source>
        <dbReference type="ARBA" id="ARBA00022859"/>
    </source>
</evidence>
<dbReference type="PANTHER" id="PTHR23266">
    <property type="entry name" value="IMMUNOGLOBULIN HEAVY CHAIN"/>
    <property type="match status" value="1"/>
</dbReference>
<dbReference type="SMART" id="SM00406">
    <property type="entry name" value="IGv"/>
    <property type="match status" value="1"/>
</dbReference>
<dbReference type="Ensembl" id="ENSCPBT00000028562.1">
    <property type="protein sequence ID" value="ENSCPBP00000024242.1"/>
    <property type="gene ID" value="ENSCPBG00000017296.1"/>
</dbReference>
<reference evidence="5" key="2">
    <citation type="submission" date="2025-09" db="UniProtKB">
        <authorList>
            <consortium name="Ensembl"/>
        </authorList>
    </citation>
    <scope>IDENTIFICATION</scope>
</reference>
<evidence type="ECO:0000313" key="5">
    <source>
        <dbReference type="Ensembl" id="ENSCPBP00000024242.1"/>
    </source>
</evidence>
<dbReference type="GO" id="GO:0005576">
    <property type="term" value="C:extracellular region"/>
    <property type="evidence" value="ECO:0007669"/>
    <property type="project" value="UniProtKB-ARBA"/>
</dbReference>
<dbReference type="GO" id="GO:0002250">
    <property type="term" value="P:adaptive immune response"/>
    <property type="evidence" value="ECO:0007669"/>
    <property type="project" value="UniProtKB-KW"/>
</dbReference>
<dbReference type="GeneTree" id="ENSGT01150000287008"/>
<evidence type="ECO:0000256" key="3">
    <source>
        <dbReference type="ARBA" id="ARBA00043265"/>
    </source>
</evidence>
<accession>A0A8C3HVM1</accession>
<dbReference type="GO" id="GO:0019814">
    <property type="term" value="C:immunoglobulin complex"/>
    <property type="evidence" value="ECO:0007669"/>
    <property type="project" value="UniProtKB-KW"/>
</dbReference>
<dbReference type="SUPFAM" id="SSF48726">
    <property type="entry name" value="Immunoglobulin"/>
    <property type="match status" value="1"/>
</dbReference>
<keyword evidence="6" id="KW-1185">Reference proteome</keyword>
<dbReference type="InterPro" id="IPR036179">
    <property type="entry name" value="Ig-like_dom_sf"/>
</dbReference>
<reference evidence="5" key="1">
    <citation type="submission" date="2025-08" db="UniProtKB">
        <authorList>
            <consortium name="Ensembl"/>
        </authorList>
    </citation>
    <scope>IDENTIFICATION</scope>
</reference>
<dbReference type="InterPro" id="IPR050199">
    <property type="entry name" value="IgHV"/>
</dbReference>
<feature type="domain" description="Immunoglobulin V-set" evidence="4">
    <location>
        <begin position="1"/>
        <end position="71"/>
    </location>
</feature>
<keyword evidence="2" id="KW-1064">Adaptive immunity</keyword>
<keyword evidence="1" id="KW-0391">Immunity</keyword>
<dbReference type="AlphaFoldDB" id="A0A8C3HVM1"/>